<dbReference type="InterPro" id="IPR017751">
    <property type="entry name" value="G3P_DH_NAD-dep_euk"/>
</dbReference>
<evidence type="ECO:0000313" key="10">
    <source>
        <dbReference type="Proteomes" id="UP000053664"/>
    </source>
</evidence>
<dbReference type="OrthoDB" id="10263760at2759"/>
<dbReference type="SUPFAM" id="SSF48179">
    <property type="entry name" value="6-phosphogluconate dehydrogenase C-terminal domain-like"/>
    <property type="match status" value="1"/>
</dbReference>
<proteinExistence type="inferred from homology"/>
<dbReference type="EMBL" id="KE361645">
    <property type="protein sequence ID" value="EPQ26462.1"/>
    <property type="molecule type" value="Genomic_DNA"/>
</dbReference>
<dbReference type="InterPro" id="IPR006109">
    <property type="entry name" value="G3P_DH_NAD-dep_C"/>
</dbReference>
<evidence type="ECO:0000256" key="1">
    <source>
        <dbReference type="ARBA" id="ARBA00011009"/>
    </source>
</evidence>
<dbReference type="SUPFAM" id="SSF51735">
    <property type="entry name" value="NAD(P)-binding Rossmann-fold domains"/>
    <property type="match status" value="1"/>
</dbReference>
<dbReference type="RefSeq" id="XP_007881839.1">
    <property type="nucleotide sequence ID" value="XM_007883648.1"/>
</dbReference>
<organism evidence="9 10">
    <name type="scientific">Pseudozyma flocculosa PF-1</name>
    <dbReference type="NCBI Taxonomy" id="1277687"/>
    <lineage>
        <taxon>Eukaryota</taxon>
        <taxon>Fungi</taxon>
        <taxon>Dikarya</taxon>
        <taxon>Basidiomycota</taxon>
        <taxon>Ustilaginomycotina</taxon>
        <taxon>Ustilaginomycetes</taxon>
        <taxon>Ustilaginales</taxon>
        <taxon>Ustilaginaceae</taxon>
        <taxon>Pseudozyma</taxon>
    </lineage>
</organism>
<keyword evidence="2 5" id="KW-0560">Oxidoreductase</keyword>
<dbReference type="PROSITE" id="PS00957">
    <property type="entry name" value="NAD_G3PDH"/>
    <property type="match status" value="1"/>
</dbReference>
<dbReference type="eggNOG" id="KOG2711">
    <property type="taxonomic scope" value="Eukaryota"/>
</dbReference>
<keyword evidence="3 5" id="KW-0520">NAD</keyword>
<dbReference type="InterPro" id="IPR006168">
    <property type="entry name" value="G3P_DH_NAD-dep"/>
</dbReference>
<evidence type="ECO:0000256" key="3">
    <source>
        <dbReference type="ARBA" id="ARBA00023027"/>
    </source>
</evidence>
<evidence type="ECO:0000259" key="7">
    <source>
        <dbReference type="Pfam" id="PF01210"/>
    </source>
</evidence>
<dbReference type="KEGG" id="pfp:PFL1_06110"/>
<dbReference type="GO" id="GO:0005829">
    <property type="term" value="C:cytosol"/>
    <property type="evidence" value="ECO:0007669"/>
    <property type="project" value="TreeGrafter"/>
</dbReference>
<comment type="catalytic activity">
    <reaction evidence="4 6">
        <text>sn-glycerol 3-phosphate + NAD(+) = dihydroxyacetone phosphate + NADH + H(+)</text>
        <dbReference type="Rhea" id="RHEA:11092"/>
        <dbReference type="ChEBI" id="CHEBI:15378"/>
        <dbReference type="ChEBI" id="CHEBI:57540"/>
        <dbReference type="ChEBI" id="CHEBI:57597"/>
        <dbReference type="ChEBI" id="CHEBI:57642"/>
        <dbReference type="ChEBI" id="CHEBI:57945"/>
        <dbReference type="EC" id="1.1.1.8"/>
    </reaction>
</comment>
<comment type="similarity">
    <text evidence="1 5">Belongs to the NAD-dependent glycerol-3-phosphate dehydrogenase family.</text>
</comment>
<accession>A0A061H1H5</accession>
<dbReference type="GO" id="GO:0051287">
    <property type="term" value="F:NAD binding"/>
    <property type="evidence" value="ECO:0007669"/>
    <property type="project" value="UniProtKB-UniRule"/>
</dbReference>
<dbReference type="FunFam" id="1.10.1040.10:FF:000004">
    <property type="entry name" value="Glycerol-3-phosphate dehydrogenase [NAD(+)]"/>
    <property type="match status" value="1"/>
</dbReference>
<sequence length="511" mass="54612">MPIDIRTAATLAASAYRCPLGSSSSSPSPAAARSIFATLPSAAAAAAAALLRPTRSASIHLKPRCDFLCSLAITRTSSFVPRPPPCSSVRWTKRTPLRPTAISAARSAPWSIAARYLASAATVGPSSSTPASDPQTKNSAISSFFLDALSNMSSSSAPASSPSAAKKLKVAIIGSGNWGSAIARIAGINTERHSDVFEKDVLMYVYEEEIKGKKLTQIINEEHENPKYLPGVKLPAHVRAVPSATEAAQGAHLLVFVLPHQFIGSVCKELKGKVDPSARAISMIKGVDVRDGDIRIFADVIEEALGVDCSALSGANIANEVAQDKFSETTIGHREGERGRESAELFFRLFDTKTFKVGMIEDVAGVSLCGALKNVVAIAAGFTDGLGWGDNAKAAVMRIGLMEMKRFSEEFFKGVKPETFTETSAGIADLITTCMGGRNRKCAEAFVKTGKPFDQLEKELLNGQKLQGTETAREVHEFLKARGKVDEYPLFRAVYSIAYEGFDVQDLTSKL</sequence>
<dbReference type="PANTHER" id="PTHR11728">
    <property type="entry name" value="GLYCEROL-3-PHOSPHATE DEHYDROGENASE"/>
    <property type="match status" value="1"/>
</dbReference>
<dbReference type="PANTHER" id="PTHR11728:SF8">
    <property type="entry name" value="GLYCEROL-3-PHOSPHATE DEHYDROGENASE [NAD(+)]-RELATED"/>
    <property type="match status" value="1"/>
</dbReference>
<dbReference type="InterPro" id="IPR011128">
    <property type="entry name" value="G3P_DH_NAD-dep_N"/>
</dbReference>
<evidence type="ECO:0000256" key="5">
    <source>
        <dbReference type="RuleBase" id="RU000437"/>
    </source>
</evidence>
<evidence type="ECO:0000313" key="9">
    <source>
        <dbReference type="EMBL" id="EPQ26462.1"/>
    </source>
</evidence>
<dbReference type="InterPro" id="IPR036291">
    <property type="entry name" value="NAD(P)-bd_dom_sf"/>
</dbReference>
<protein>
    <recommendedName>
        <fullName evidence="6">Glycerol-3-phosphate dehydrogenase [NAD(+)]</fullName>
        <ecNumber evidence="6">1.1.1.8</ecNumber>
    </recommendedName>
</protein>
<dbReference type="InterPro" id="IPR008927">
    <property type="entry name" value="6-PGluconate_DH-like_C_sf"/>
</dbReference>
<dbReference type="AlphaFoldDB" id="A0A061H1H5"/>
<dbReference type="GO" id="GO:0141152">
    <property type="term" value="F:glycerol-3-phosphate dehydrogenase (NAD+) activity"/>
    <property type="evidence" value="ECO:0007669"/>
    <property type="project" value="UniProtKB-UniRule"/>
</dbReference>
<dbReference type="GO" id="GO:0005975">
    <property type="term" value="P:carbohydrate metabolic process"/>
    <property type="evidence" value="ECO:0007669"/>
    <property type="project" value="InterPro"/>
</dbReference>
<reference evidence="9 10" key="1">
    <citation type="journal article" date="2013" name="Plant Cell">
        <title>The transition from a phytopathogenic smut ancestor to an anamorphic biocontrol agent deciphered by comparative whole-genome analysis.</title>
        <authorList>
            <person name="Lefebvre F."/>
            <person name="Joly D.L."/>
            <person name="Labbe C."/>
            <person name="Teichmann B."/>
            <person name="Linning R."/>
            <person name="Belzile F."/>
            <person name="Bakkeren G."/>
            <person name="Belanger R.R."/>
        </authorList>
    </citation>
    <scope>NUCLEOTIDE SEQUENCE [LARGE SCALE GENOMIC DNA]</scope>
    <source>
        <strain evidence="9 10">PF-1</strain>
    </source>
</reference>
<dbReference type="GeneID" id="19320190"/>
<dbReference type="GO" id="GO:0005634">
    <property type="term" value="C:nucleus"/>
    <property type="evidence" value="ECO:0007669"/>
    <property type="project" value="TreeGrafter"/>
</dbReference>
<dbReference type="PRINTS" id="PR00077">
    <property type="entry name" value="GPDHDRGNASE"/>
</dbReference>
<feature type="domain" description="Glycerol-3-phosphate dehydrogenase NAD-dependent N-terminal" evidence="7">
    <location>
        <begin position="169"/>
        <end position="334"/>
    </location>
</feature>
<dbReference type="FunFam" id="3.40.50.720:FF:000365">
    <property type="entry name" value="Glycerol-3-phosphate dehydrogenase [NAD(+)]"/>
    <property type="match status" value="1"/>
</dbReference>
<dbReference type="Gene3D" id="3.40.50.720">
    <property type="entry name" value="NAD(P)-binding Rossmann-like Domain"/>
    <property type="match status" value="1"/>
</dbReference>
<evidence type="ECO:0000256" key="6">
    <source>
        <dbReference type="RuleBase" id="RU361243"/>
    </source>
</evidence>
<evidence type="ECO:0000256" key="4">
    <source>
        <dbReference type="ARBA" id="ARBA00048683"/>
    </source>
</evidence>
<name>A0A061H1H5_9BASI</name>
<dbReference type="NCBIfam" id="TIGR03376">
    <property type="entry name" value="glycerol3P_DH"/>
    <property type="match status" value="1"/>
</dbReference>
<dbReference type="HOGENOM" id="CLU_033449_2_1_1"/>
<dbReference type="Pfam" id="PF07479">
    <property type="entry name" value="NAD_Gly3P_dh_C"/>
    <property type="match status" value="1"/>
</dbReference>
<evidence type="ECO:0000256" key="2">
    <source>
        <dbReference type="ARBA" id="ARBA00023002"/>
    </source>
</evidence>
<dbReference type="EC" id="1.1.1.8" evidence="6"/>
<dbReference type="Proteomes" id="UP000053664">
    <property type="component" value="Unassembled WGS sequence"/>
</dbReference>
<gene>
    <name evidence="9" type="ORF">PFL1_06110</name>
</gene>
<dbReference type="Pfam" id="PF01210">
    <property type="entry name" value="NAD_Gly3P_dh_N"/>
    <property type="match status" value="1"/>
</dbReference>
<dbReference type="InterPro" id="IPR013328">
    <property type="entry name" value="6PGD_dom2"/>
</dbReference>
<dbReference type="GO" id="GO:0042803">
    <property type="term" value="F:protein homodimerization activity"/>
    <property type="evidence" value="ECO:0007669"/>
    <property type="project" value="InterPro"/>
</dbReference>
<dbReference type="GO" id="GO:0046168">
    <property type="term" value="P:glycerol-3-phosphate catabolic process"/>
    <property type="evidence" value="ECO:0007669"/>
    <property type="project" value="UniProtKB-UniRule"/>
</dbReference>
<evidence type="ECO:0000259" key="8">
    <source>
        <dbReference type="Pfam" id="PF07479"/>
    </source>
</evidence>
<feature type="domain" description="Glycerol-3-phosphate dehydrogenase NAD-dependent C-terminal" evidence="8">
    <location>
        <begin position="362"/>
        <end position="507"/>
    </location>
</feature>
<dbReference type="Gene3D" id="1.10.1040.10">
    <property type="entry name" value="N-(1-d-carboxylethyl)-l-norvaline Dehydrogenase, domain 2"/>
    <property type="match status" value="1"/>
</dbReference>